<dbReference type="GO" id="GO:0016491">
    <property type="term" value="F:oxidoreductase activity"/>
    <property type="evidence" value="ECO:0007669"/>
    <property type="project" value="UniProtKB-KW"/>
</dbReference>
<comment type="similarity">
    <text evidence="1">Belongs to the short-chain dehydrogenases/reductases (SDR) family.</text>
</comment>
<dbReference type="Gramene" id="PGSC0003DMT400000077">
    <property type="protein sequence ID" value="PGSC0003DMT400000077"/>
    <property type="gene ID" value="PGSC0003DMG400000021"/>
</dbReference>
<dbReference type="SUPFAM" id="SSF51735">
    <property type="entry name" value="NAD(P)-binding Rossmann-fold domains"/>
    <property type="match status" value="1"/>
</dbReference>
<dbReference type="OrthoDB" id="1933717at2759"/>
<sequence length="128" mass="13759">MAEGRATKYAVVTGANKGIGFEICRQLASHGVLVILGARDEKRGIEALEKLKGFGLAENVVFHQLDVVDNSSIDSLAEFIKIKFGRLDILVNNAGIAGVNADVDALRAKQESSGVTPFNLNQLFNLFV</sequence>
<dbReference type="AlphaFoldDB" id="M0ZG26"/>
<dbReference type="Proteomes" id="UP000011115">
    <property type="component" value="Unassembled WGS sequence"/>
</dbReference>
<reference evidence="4" key="2">
    <citation type="submission" date="2015-06" db="UniProtKB">
        <authorList>
            <consortium name="EnsemblPlants"/>
        </authorList>
    </citation>
    <scope>IDENTIFICATION</scope>
    <source>
        <strain evidence="4">DM1-3 516 R44</strain>
    </source>
</reference>
<gene>
    <name evidence="4" type="primary">LOC102582452</name>
</gene>
<protein>
    <submittedName>
        <fullName evidence="4">Carbonyl reductase</fullName>
    </submittedName>
</protein>
<organism evidence="4 5">
    <name type="scientific">Solanum tuberosum</name>
    <name type="common">Potato</name>
    <dbReference type="NCBI Taxonomy" id="4113"/>
    <lineage>
        <taxon>Eukaryota</taxon>
        <taxon>Viridiplantae</taxon>
        <taxon>Streptophyta</taxon>
        <taxon>Embryophyta</taxon>
        <taxon>Tracheophyta</taxon>
        <taxon>Spermatophyta</taxon>
        <taxon>Magnoliopsida</taxon>
        <taxon>eudicotyledons</taxon>
        <taxon>Gunneridae</taxon>
        <taxon>Pentapetalae</taxon>
        <taxon>asterids</taxon>
        <taxon>lamiids</taxon>
        <taxon>Solanales</taxon>
        <taxon>Solanaceae</taxon>
        <taxon>Solanoideae</taxon>
        <taxon>Solaneae</taxon>
        <taxon>Solanum</taxon>
    </lineage>
</organism>
<evidence type="ECO:0000256" key="2">
    <source>
        <dbReference type="ARBA" id="ARBA00022857"/>
    </source>
</evidence>
<dbReference type="Pfam" id="PF00106">
    <property type="entry name" value="adh_short"/>
    <property type="match status" value="1"/>
</dbReference>
<keyword evidence="3" id="KW-0560">Oxidoreductase</keyword>
<dbReference type="PANTHER" id="PTHR43490:SF98">
    <property type="entry name" value="OS02G0640600 PROTEIN"/>
    <property type="match status" value="1"/>
</dbReference>
<dbReference type="InterPro" id="IPR002347">
    <property type="entry name" value="SDR_fam"/>
</dbReference>
<name>M0ZG26_SOLTU</name>
<evidence type="ECO:0000256" key="3">
    <source>
        <dbReference type="ARBA" id="ARBA00023002"/>
    </source>
</evidence>
<dbReference type="PANTHER" id="PTHR43490">
    <property type="entry name" value="(+)-NEOMENTHOL DEHYDROGENASE"/>
    <property type="match status" value="1"/>
</dbReference>
<evidence type="ECO:0000313" key="5">
    <source>
        <dbReference type="Proteomes" id="UP000011115"/>
    </source>
</evidence>
<dbReference type="Gene3D" id="3.40.50.720">
    <property type="entry name" value="NAD(P)-binding Rossmann-like Domain"/>
    <property type="match status" value="1"/>
</dbReference>
<proteinExistence type="inferred from homology"/>
<dbReference type="EnsemblPlants" id="PGSC0003DMT400000077">
    <property type="protein sequence ID" value="PGSC0003DMT400000077"/>
    <property type="gene ID" value="PGSC0003DMG400000021"/>
</dbReference>
<dbReference type="InterPro" id="IPR036291">
    <property type="entry name" value="NAD(P)-bd_dom_sf"/>
</dbReference>
<accession>M0ZG26</accession>
<evidence type="ECO:0000256" key="1">
    <source>
        <dbReference type="ARBA" id="ARBA00006484"/>
    </source>
</evidence>
<evidence type="ECO:0000313" key="4">
    <source>
        <dbReference type="EnsemblPlants" id="PGSC0003DMT400000077"/>
    </source>
</evidence>
<keyword evidence="2" id="KW-0521">NADP</keyword>
<keyword evidence="5" id="KW-1185">Reference proteome</keyword>
<dbReference type="HOGENOM" id="CLU_010194_9_10_1"/>
<dbReference type="PRINTS" id="PR00081">
    <property type="entry name" value="GDHRDH"/>
</dbReference>
<dbReference type="ExpressionAtlas" id="M0ZG26">
    <property type="expression patterns" value="baseline and differential"/>
</dbReference>
<reference evidence="5" key="1">
    <citation type="journal article" date="2011" name="Nature">
        <title>Genome sequence and analysis of the tuber crop potato.</title>
        <authorList>
            <consortium name="The Potato Genome Sequencing Consortium"/>
        </authorList>
    </citation>
    <scope>NUCLEOTIDE SEQUENCE [LARGE SCALE GENOMIC DNA]</scope>
    <source>
        <strain evidence="5">cv. DM1-3 516 R44</strain>
    </source>
</reference>